<proteinExistence type="inferred from homology"/>
<feature type="active site" description="Proton donor/acceptor" evidence="7">
    <location>
        <position position="437"/>
    </location>
</feature>
<keyword evidence="3" id="KW-0808">Transferase</keyword>
<dbReference type="CDD" id="cd16913">
    <property type="entry name" value="YkuD_like"/>
    <property type="match status" value="1"/>
</dbReference>
<comment type="similarity">
    <text evidence="2">Belongs to the YkuD family.</text>
</comment>
<evidence type="ECO:0000256" key="5">
    <source>
        <dbReference type="ARBA" id="ARBA00022984"/>
    </source>
</evidence>
<evidence type="ECO:0000313" key="9">
    <source>
        <dbReference type="EMBL" id="TBW55186.1"/>
    </source>
</evidence>
<dbReference type="EMBL" id="SJDL01000017">
    <property type="protein sequence ID" value="TBW55186.1"/>
    <property type="molecule type" value="Genomic_DNA"/>
</dbReference>
<dbReference type="Proteomes" id="UP000313645">
    <property type="component" value="Unassembled WGS sequence"/>
</dbReference>
<evidence type="ECO:0000256" key="3">
    <source>
        <dbReference type="ARBA" id="ARBA00022679"/>
    </source>
</evidence>
<evidence type="ECO:0000256" key="4">
    <source>
        <dbReference type="ARBA" id="ARBA00022960"/>
    </source>
</evidence>
<name>A0ABY1ZNR0_9GAMM</name>
<dbReference type="InterPro" id="IPR002477">
    <property type="entry name" value="Peptidoglycan-bd-like"/>
</dbReference>
<dbReference type="InterPro" id="IPR045380">
    <property type="entry name" value="LD_TPept_scaffold_dom"/>
</dbReference>
<evidence type="ECO:0000259" key="8">
    <source>
        <dbReference type="PROSITE" id="PS52029"/>
    </source>
</evidence>
<dbReference type="Gene3D" id="1.10.101.10">
    <property type="entry name" value="PGBD-like superfamily/PGBD"/>
    <property type="match status" value="1"/>
</dbReference>
<dbReference type="InterPro" id="IPR036365">
    <property type="entry name" value="PGBD-like_sf"/>
</dbReference>
<evidence type="ECO:0000256" key="1">
    <source>
        <dbReference type="ARBA" id="ARBA00004752"/>
    </source>
</evidence>
<dbReference type="InterPro" id="IPR036366">
    <property type="entry name" value="PGBDSf"/>
</dbReference>
<keyword evidence="6 7" id="KW-0961">Cell wall biogenesis/degradation</keyword>
<keyword evidence="4 7" id="KW-0133">Cell shape</keyword>
<evidence type="ECO:0000256" key="2">
    <source>
        <dbReference type="ARBA" id="ARBA00005992"/>
    </source>
</evidence>
<accession>A0ABY1ZNR0</accession>
<dbReference type="InterPro" id="IPR038063">
    <property type="entry name" value="Transpep_catalytic_dom"/>
</dbReference>
<dbReference type="Pfam" id="PF20142">
    <property type="entry name" value="Scaffold"/>
    <property type="match status" value="1"/>
</dbReference>
<evidence type="ECO:0000313" key="10">
    <source>
        <dbReference type="Proteomes" id="UP000313645"/>
    </source>
</evidence>
<dbReference type="PROSITE" id="PS52029">
    <property type="entry name" value="LD_TPASE"/>
    <property type="match status" value="1"/>
</dbReference>
<evidence type="ECO:0000256" key="7">
    <source>
        <dbReference type="PROSITE-ProRule" id="PRU01373"/>
    </source>
</evidence>
<dbReference type="PANTHER" id="PTHR41533:SF2">
    <property type="entry name" value="BLR7131 PROTEIN"/>
    <property type="match status" value="1"/>
</dbReference>
<evidence type="ECO:0000256" key="6">
    <source>
        <dbReference type="ARBA" id="ARBA00023316"/>
    </source>
</evidence>
<dbReference type="Gene3D" id="2.40.440.10">
    <property type="entry name" value="L,D-transpeptidase catalytic domain-like"/>
    <property type="match status" value="1"/>
</dbReference>
<reference evidence="9 10" key="1">
    <citation type="submission" date="2019-02" db="EMBL/GenBank/DDBJ databases">
        <title>Marinobacter halodurans sp. nov., a marine bacterium isolated from sea tidal flat.</title>
        <authorList>
            <person name="Yoo Y."/>
            <person name="Lee D.W."/>
            <person name="Kim B.S."/>
            <person name="Kim J.-J."/>
        </authorList>
    </citation>
    <scope>NUCLEOTIDE SEQUENCE [LARGE SCALE GENOMIC DNA]</scope>
    <source>
        <strain evidence="9 10">YJ-S3-2</strain>
    </source>
</reference>
<dbReference type="Pfam" id="PF03734">
    <property type="entry name" value="YkuD"/>
    <property type="match status" value="1"/>
</dbReference>
<dbReference type="Pfam" id="PF01471">
    <property type="entry name" value="PG_binding_1"/>
    <property type="match status" value="1"/>
</dbReference>
<dbReference type="InterPro" id="IPR052905">
    <property type="entry name" value="LD-transpeptidase_YkuD-like"/>
</dbReference>
<dbReference type="SUPFAM" id="SSF47090">
    <property type="entry name" value="PGBD-like"/>
    <property type="match status" value="1"/>
</dbReference>
<gene>
    <name evidence="9" type="ORF">EZI54_12080</name>
</gene>
<comment type="caution">
    <text evidence="9">The sequence shown here is derived from an EMBL/GenBank/DDBJ whole genome shotgun (WGS) entry which is preliminary data.</text>
</comment>
<protein>
    <submittedName>
        <fullName evidence="9">Murein L,D-transpeptidase</fullName>
    </submittedName>
</protein>
<comment type="pathway">
    <text evidence="1 7">Cell wall biogenesis; peptidoglycan biosynthesis.</text>
</comment>
<sequence>MRIQLHKIRTLRNVWTLAGYVVTAFCLALFAAQAQALHRLNPDRCEALPDTSDFHREAMARFATQTGHSSPWSEPAHLRGLIQHLQSLTDDGLAPSDYWLAELQEALAHLTTWGQLPDCDRRLATDAYLRALSDLRYGKAFHQEAPPIWRSANVSSVDDPGPLVDQAIAGLDDMDRAFADARPHTDRYRNLRKGYARARTTLPDHWVGIPDGPTLATGDYGDRVARVRQRLQAQGYLPLPPRPDVMSRSFDDGLSLAVRHFQQRHSLAVDGKVGRRTLQQLNVSPQQRLQQIRANLERLRWLSRDMEKTLVLVDIAAARIEFYEDGERVWSGKAQVGRPKRATPELKSVITHVTVNPHWTMPRSIFLKDALPAIRRDPDYLRDRNIRILDRSGEERQQSEVDWNHPQGLTFRQDPGPGNALGRVAIRFSNPYAVYLHDTPAAGLFSSPNRFYSSGCVRVQGAMTLTRLLFRDASPERQREFDNALASGESHNVPLPHGVYILMAYWTAEADASGQITYRPDVYGSDRPLLALLDD</sequence>
<feature type="domain" description="L,D-TPase catalytic" evidence="8">
    <location>
        <begin position="309"/>
        <end position="479"/>
    </location>
</feature>
<keyword evidence="5 7" id="KW-0573">Peptidoglycan synthesis</keyword>
<organism evidence="9 10">
    <name type="scientific">Marinobacter halodurans</name>
    <dbReference type="NCBI Taxonomy" id="2528979"/>
    <lineage>
        <taxon>Bacteria</taxon>
        <taxon>Pseudomonadati</taxon>
        <taxon>Pseudomonadota</taxon>
        <taxon>Gammaproteobacteria</taxon>
        <taxon>Pseudomonadales</taxon>
        <taxon>Marinobacteraceae</taxon>
        <taxon>Marinobacter</taxon>
    </lineage>
</organism>
<dbReference type="SUPFAM" id="SSF141523">
    <property type="entry name" value="L,D-transpeptidase catalytic domain-like"/>
    <property type="match status" value="1"/>
</dbReference>
<feature type="active site" description="Nucleophile" evidence="7">
    <location>
        <position position="456"/>
    </location>
</feature>
<dbReference type="InterPro" id="IPR005490">
    <property type="entry name" value="LD_TPept_cat_dom"/>
</dbReference>
<keyword evidence="10" id="KW-1185">Reference proteome</keyword>
<dbReference type="PANTHER" id="PTHR41533">
    <property type="entry name" value="L,D-TRANSPEPTIDASE HI_1667-RELATED"/>
    <property type="match status" value="1"/>
</dbReference>